<evidence type="ECO:0000313" key="3">
    <source>
        <dbReference type="Proteomes" id="UP000247555"/>
    </source>
</evidence>
<dbReference type="RefSeq" id="WP_110389733.1">
    <property type="nucleotide sequence ID" value="NZ_QJKI01000003.1"/>
</dbReference>
<dbReference type="PIRSF" id="PIRSF005610">
    <property type="entry name" value="SirB"/>
    <property type="match status" value="1"/>
</dbReference>
<evidence type="ECO:0000313" key="2">
    <source>
        <dbReference type="EMBL" id="PXX80686.1"/>
    </source>
</evidence>
<keyword evidence="1" id="KW-0472">Membrane</keyword>
<name>A0A318KYG7_9NEIS</name>
<feature type="transmembrane region" description="Helical" evidence="1">
    <location>
        <begin position="100"/>
        <end position="118"/>
    </location>
</feature>
<proteinExistence type="predicted"/>
<organism evidence="2 3">
    <name type="scientific">Rivihabitans pingtungensis</name>
    <dbReference type="NCBI Taxonomy" id="1054498"/>
    <lineage>
        <taxon>Bacteria</taxon>
        <taxon>Pseudomonadati</taxon>
        <taxon>Pseudomonadota</taxon>
        <taxon>Betaproteobacteria</taxon>
        <taxon>Neisseriales</taxon>
        <taxon>Aquaspirillaceae</taxon>
        <taxon>Rivihabitans</taxon>
    </lineage>
</organism>
<sequence length="125" mass="13312">MSYLALKHLHLTCAVLTALSFIARGLLLASRPQALHARFWRVAPHVNDTVLLAAGVGMAVVGGFNPLTTPWLATKLVLLLAYIGLGTLALKRGKTPQQRAIAFVLALAALAAIVHVALSKQGWWG</sequence>
<keyword evidence="1" id="KW-1133">Transmembrane helix</keyword>
<dbReference type="Proteomes" id="UP000247555">
    <property type="component" value="Unassembled WGS sequence"/>
</dbReference>
<dbReference type="OrthoDB" id="5588650at2"/>
<protein>
    <submittedName>
        <fullName evidence="2">Putative membrane protein SirB2</fullName>
    </submittedName>
</protein>
<accession>A0A318KYG7</accession>
<comment type="caution">
    <text evidence="2">The sequence shown here is derived from an EMBL/GenBank/DDBJ whole genome shotgun (WGS) entry which is preliminary data.</text>
</comment>
<dbReference type="InterPro" id="IPR007360">
    <property type="entry name" value="SirB"/>
</dbReference>
<keyword evidence="3" id="KW-1185">Reference proteome</keyword>
<dbReference type="AlphaFoldDB" id="A0A318KYG7"/>
<feature type="transmembrane region" description="Helical" evidence="1">
    <location>
        <begin position="39"/>
        <end position="64"/>
    </location>
</feature>
<feature type="transmembrane region" description="Helical" evidence="1">
    <location>
        <begin position="70"/>
        <end position="88"/>
    </location>
</feature>
<dbReference type="PANTHER" id="PTHR39594">
    <property type="entry name" value="PROTEIN YCHQ"/>
    <property type="match status" value="1"/>
</dbReference>
<reference evidence="2 3" key="1">
    <citation type="submission" date="2018-05" db="EMBL/GenBank/DDBJ databases">
        <title>Genomic Encyclopedia of Type Strains, Phase IV (KMG-IV): sequencing the most valuable type-strain genomes for metagenomic binning, comparative biology and taxonomic classification.</title>
        <authorList>
            <person name="Goeker M."/>
        </authorList>
    </citation>
    <scope>NUCLEOTIDE SEQUENCE [LARGE SCALE GENOMIC DNA]</scope>
    <source>
        <strain evidence="2 3">DSM 29661</strain>
    </source>
</reference>
<dbReference type="PANTHER" id="PTHR39594:SF1">
    <property type="entry name" value="PROTEIN YCHQ"/>
    <property type="match status" value="1"/>
</dbReference>
<feature type="transmembrane region" description="Helical" evidence="1">
    <location>
        <begin position="6"/>
        <end position="27"/>
    </location>
</feature>
<dbReference type="GO" id="GO:0005886">
    <property type="term" value="C:plasma membrane"/>
    <property type="evidence" value="ECO:0007669"/>
    <property type="project" value="TreeGrafter"/>
</dbReference>
<dbReference type="EMBL" id="QJKI01000003">
    <property type="protein sequence ID" value="PXX80686.1"/>
    <property type="molecule type" value="Genomic_DNA"/>
</dbReference>
<keyword evidence="1" id="KW-0812">Transmembrane</keyword>
<dbReference type="Pfam" id="PF04247">
    <property type="entry name" value="SirB"/>
    <property type="match status" value="1"/>
</dbReference>
<evidence type="ECO:0000256" key="1">
    <source>
        <dbReference type="SAM" id="Phobius"/>
    </source>
</evidence>
<gene>
    <name evidence="2" type="ORF">DFR34_10325</name>
</gene>